<evidence type="ECO:0000313" key="2">
    <source>
        <dbReference type="EMBL" id="CAA9273117.1"/>
    </source>
</evidence>
<name>A0A6J4JAQ4_9CHLR</name>
<proteinExistence type="predicted"/>
<evidence type="ECO:0000256" key="1">
    <source>
        <dbReference type="SAM" id="Phobius"/>
    </source>
</evidence>
<dbReference type="AlphaFoldDB" id="A0A6J4JAQ4"/>
<keyword evidence="1" id="KW-0812">Transmembrane</keyword>
<feature type="transmembrane region" description="Helical" evidence="1">
    <location>
        <begin position="39"/>
        <end position="56"/>
    </location>
</feature>
<gene>
    <name evidence="2" type="ORF">AVDCRST_MAG77-3277</name>
</gene>
<sequence>MTPYMQAAGLALAFTAAALLAAVWEVLLAAWARAAARQVWPALQVALALAVVAGLLRPATRQQH</sequence>
<dbReference type="EMBL" id="CADCTC010000182">
    <property type="protein sequence ID" value="CAA9273117.1"/>
    <property type="molecule type" value="Genomic_DNA"/>
</dbReference>
<protein>
    <submittedName>
        <fullName evidence="2">Uncharacterized protein</fullName>
    </submittedName>
</protein>
<organism evidence="2">
    <name type="scientific">uncultured Chloroflexota bacterium</name>
    <dbReference type="NCBI Taxonomy" id="166587"/>
    <lineage>
        <taxon>Bacteria</taxon>
        <taxon>Bacillati</taxon>
        <taxon>Chloroflexota</taxon>
        <taxon>environmental samples</taxon>
    </lineage>
</organism>
<keyword evidence="1" id="KW-0472">Membrane</keyword>
<keyword evidence="1" id="KW-1133">Transmembrane helix</keyword>
<accession>A0A6J4JAQ4</accession>
<reference evidence="2" key="1">
    <citation type="submission" date="2020-02" db="EMBL/GenBank/DDBJ databases">
        <authorList>
            <person name="Meier V. D."/>
        </authorList>
    </citation>
    <scope>NUCLEOTIDE SEQUENCE</scope>
    <source>
        <strain evidence="2">AVDCRST_MAG77</strain>
    </source>
</reference>